<dbReference type="InterPro" id="IPR035983">
    <property type="entry name" value="Hect_E3_ubiquitin_ligase"/>
</dbReference>
<protein>
    <recommendedName>
        <fullName evidence="2">HECT-type E3 ubiquitin transferase</fullName>
        <ecNumber evidence="2">2.3.2.26</ecNumber>
    </recommendedName>
</protein>
<dbReference type="Proteomes" id="UP000663855">
    <property type="component" value="Unassembled WGS sequence"/>
</dbReference>
<evidence type="ECO:0000313" key="7">
    <source>
        <dbReference type="EMBL" id="CAF1020940.1"/>
    </source>
</evidence>
<organism evidence="7 8">
    <name type="scientific">Rotaria magnacalcarata</name>
    <dbReference type="NCBI Taxonomy" id="392030"/>
    <lineage>
        <taxon>Eukaryota</taxon>
        <taxon>Metazoa</taxon>
        <taxon>Spiralia</taxon>
        <taxon>Gnathifera</taxon>
        <taxon>Rotifera</taxon>
        <taxon>Eurotatoria</taxon>
        <taxon>Bdelloidea</taxon>
        <taxon>Philodinida</taxon>
        <taxon>Philodinidae</taxon>
        <taxon>Rotaria</taxon>
    </lineage>
</organism>
<accession>A0A814IAN9</accession>
<feature type="non-terminal residue" evidence="7">
    <location>
        <position position="1"/>
    </location>
</feature>
<dbReference type="GO" id="GO:0000209">
    <property type="term" value="P:protein polyubiquitination"/>
    <property type="evidence" value="ECO:0007669"/>
    <property type="project" value="InterPro"/>
</dbReference>
<evidence type="ECO:0000259" key="6">
    <source>
        <dbReference type="PROSITE" id="PS50237"/>
    </source>
</evidence>
<evidence type="ECO:0000313" key="8">
    <source>
        <dbReference type="Proteomes" id="UP000663855"/>
    </source>
</evidence>
<feature type="domain" description="HECT" evidence="6">
    <location>
        <begin position="1"/>
        <end position="46"/>
    </location>
</feature>
<evidence type="ECO:0000256" key="3">
    <source>
        <dbReference type="ARBA" id="ARBA00022679"/>
    </source>
</evidence>
<evidence type="ECO:0000256" key="5">
    <source>
        <dbReference type="PROSITE-ProRule" id="PRU00104"/>
    </source>
</evidence>
<dbReference type="SUPFAM" id="SSF56204">
    <property type="entry name" value="Hect, E3 ligase catalytic domain"/>
    <property type="match status" value="1"/>
</dbReference>
<dbReference type="AlphaFoldDB" id="A0A814IAN9"/>
<proteinExistence type="predicted"/>
<dbReference type="Gene3D" id="3.30.2410.10">
    <property type="entry name" value="Hect, E3 ligase catalytic domain"/>
    <property type="match status" value="1"/>
</dbReference>
<keyword evidence="3" id="KW-0808">Transferase</keyword>
<dbReference type="InterPro" id="IPR000569">
    <property type="entry name" value="HECT_dom"/>
</dbReference>
<reference evidence="7" key="1">
    <citation type="submission" date="2021-02" db="EMBL/GenBank/DDBJ databases">
        <authorList>
            <person name="Nowell W R."/>
        </authorList>
    </citation>
    <scope>NUCLEOTIDE SEQUENCE</scope>
</reference>
<dbReference type="Pfam" id="PF00632">
    <property type="entry name" value="HECT"/>
    <property type="match status" value="1"/>
</dbReference>
<comment type="catalytic activity">
    <reaction evidence="1">
        <text>S-ubiquitinyl-[E2 ubiquitin-conjugating enzyme]-L-cysteine + [acceptor protein]-L-lysine = [E2 ubiquitin-conjugating enzyme]-L-cysteine + N(6)-ubiquitinyl-[acceptor protein]-L-lysine.</text>
        <dbReference type="EC" id="2.3.2.26"/>
    </reaction>
</comment>
<dbReference type="PANTHER" id="PTHR45700">
    <property type="entry name" value="UBIQUITIN-PROTEIN LIGASE E3C"/>
    <property type="match status" value="1"/>
</dbReference>
<evidence type="ECO:0000256" key="1">
    <source>
        <dbReference type="ARBA" id="ARBA00000885"/>
    </source>
</evidence>
<name>A0A814IAN9_9BILA</name>
<evidence type="ECO:0000256" key="2">
    <source>
        <dbReference type="ARBA" id="ARBA00012485"/>
    </source>
</evidence>
<dbReference type="GO" id="GO:0061630">
    <property type="term" value="F:ubiquitin protein ligase activity"/>
    <property type="evidence" value="ECO:0007669"/>
    <property type="project" value="UniProtKB-EC"/>
</dbReference>
<dbReference type="GO" id="GO:0006511">
    <property type="term" value="P:ubiquitin-dependent protein catabolic process"/>
    <property type="evidence" value="ECO:0007669"/>
    <property type="project" value="TreeGrafter"/>
</dbReference>
<evidence type="ECO:0000256" key="4">
    <source>
        <dbReference type="ARBA" id="ARBA00022786"/>
    </source>
</evidence>
<dbReference type="InterPro" id="IPR044611">
    <property type="entry name" value="E3A/B/C-like"/>
</dbReference>
<keyword evidence="4 5" id="KW-0833">Ubl conjugation pathway</keyword>
<feature type="active site" description="Glycyl thioester intermediate" evidence="5">
    <location>
        <position position="18"/>
    </location>
</feature>
<gene>
    <name evidence="7" type="ORF">CJN711_LOCUS3309</name>
</gene>
<sequence>MVTINRTSLERLPSSSTCFNLLKLPNYKTRRILMDKLRYAIKANAG</sequence>
<dbReference type="EMBL" id="CAJNOV010000379">
    <property type="protein sequence ID" value="CAF1020940.1"/>
    <property type="molecule type" value="Genomic_DNA"/>
</dbReference>
<dbReference type="EC" id="2.3.2.26" evidence="2"/>
<comment type="caution">
    <text evidence="7">The sequence shown here is derived from an EMBL/GenBank/DDBJ whole genome shotgun (WGS) entry which is preliminary data.</text>
</comment>
<dbReference type="PROSITE" id="PS50237">
    <property type="entry name" value="HECT"/>
    <property type="match status" value="1"/>
</dbReference>
<dbReference type="PANTHER" id="PTHR45700:SF3">
    <property type="entry name" value="UBIQUITIN-PROTEIN LIGASE E3B"/>
    <property type="match status" value="1"/>
</dbReference>